<dbReference type="FunFam" id="2.40.30.170:FF:000010">
    <property type="entry name" value="Efflux RND transporter periplasmic adaptor subunit"/>
    <property type="match status" value="1"/>
</dbReference>
<dbReference type="PATRIC" id="fig|380242.3.peg.72"/>
<feature type="transmembrane region" description="Helical" evidence="4">
    <location>
        <begin position="41"/>
        <end position="60"/>
    </location>
</feature>
<dbReference type="GO" id="GO:0015679">
    <property type="term" value="P:plasma membrane copper ion transport"/>
    <property type="evidence" value="ECO:0007669"/>
    <property type="project" value="TreeGrafter"/>
</dbReference>
<evidence type="ECO:0000256" key="4">
    <source>
        <dbReference type="SAM" id="Phobius"/>
    </source>
</evidence>
<dbReference type="Gene3D" id="2.40.50.100">
    <property type="match status" value="1"/>
</dbReference>
<evidence type="ECO:0000259" key="8">
    <source>
        <dbReference type="Pfam" id="PF25973"/>
    </source>
</evidence>
<dbReference type="Pfam" id="PF25973">
    <property type="entry name" value="BSH_CzcB"/>
    <property type="match status" value="1"/>
</dbReference>
<dbReference type="GO" id="GO:0060003">
    <property type="term" value="P:copper ion export"/>
    <property type="evidence" value="ECO:0007669"/>
    <property type="project" value="TreeGrafter"/>
</dbReference>
<dbReference type="GO" id="GO:0016020">
    <property type="term" value="C:membrane"/>
    <property type="evidence" value="ECO:0007669"/>
    <property type="project" value="InterPro"/>
</dbReference>
<feature type="domain" description="CzcB-like C-terminal circularly permuted SH3-like" evidence="9">
    <location>
        <begin position="467"/>
        <end position="527"/>
    </location>
</feature>
<evidence type="ECO:0000313" key="11">
    <source>
        <dbReference type="Proteomes" id="UP000034954"/>
    </source>
</evidence>
<evidence type="ECO:0000256" key="3">
    <source>
        <dbReference type="SAM" id="MobiDB-lite"/>
    </source>
</evidence>
<keyword evidence="4" id="KW-1133">Transmembrane helix</keyword>
<dbReference type="Gene3D" id="2.40.30.170">
    <property type="match status" value="1"/>
</dbReference>
<dbReference type="GO" id="GO:0046914">
    <property type="term" value="F:transition metal ion binding"/>
    <property type="evidence" value="ECO:0007669"/>
    <property type="project" value="TreeGrafter"/>
</dbReference>
<evidence type="ECO:0000313" key="10">
    <source>
        <dbReference type="EMBL" id="KKO21219.1"/>
    </source>
</evidence>
<dbReference type="InterPro" id="IPR051909">
    <property type="entry name" value="MFP_Cation_Efflux"/>
</dbReference>
<feature type="domain" description="CusB-like beta-barrel" evidence="6">
    <location>
        <begin position="385"/>
        <end position="461"/>
    </location>
</feature>
<dbReference type="InterPro" id="IPR058648">
    <property type="entry name" value="HH_CzcB-like"/>
</dbReference>
<protein>
    <submittedName>
        <fullName evidence="10">Efflux transporter protein</fullName>
    </submittedName>
</protein>
<dbReference type="Pfam" id="PF25893">
    <property type="entry name" value="HH_CzcB"/>
    <property type="match status" value="1"/>
</dbReference>
<dbReference type="PANTHER" id="PTHR30097">
    <property type="entry name" value="CATION EFFLUX SYSTEM PROTEIN CUSB"/>
    <property type="match status" value="1"/>
</dbReference>
<dbReference type="InterPro" id="IPR058792">
    <property type="entry name" value="Beta-barrel_RND_2"/>
</dbReference>
<feature type="domain" description="CzcB-like alpha-helical hairpin" evidence="5">
    <location>
        <begin position="269"/>
        <end position="328"/>
    </location>
</feature>
<feature type="domain" description="CzcB-like barrel-sandwich hybrid" evidence="8">
    <location>
        <begin position="230"/>
        <end position="382"/>
    </location>
</feature>
<dbReference type="InterPro" id="IPR006143">
    <property type="entry name" value="RND_pump_MFP"/>
</dbReference>
<evidence type="ECO:0000259" key="5">
    <source>
        <dbReference type="Pfam" id="PF25893"/>
    </source>
</evidence>
<dbReference type="GO" id="GO:0022857">
    <property type="term" value="F:transmembrane transporter activity"/>
    <property type="evidence" value="ECO:0007669"/>
    <property type="project" value="InterPro"/>
</dbReference>
<dbReference type="AlphaFoldDB" id="A0A0M2V3I1"/>
<dbReference type="Pfam" id="PF25975">
    <property type="entry name" value="CzcB_C"/>
    <property type="match status" value="1"/>
</dbReference>
<dbReference type="Gene3D" id="2.40.420.20">
    <property type="match status" value="1"/>
</dbReference>
<comment type="caution">
    <text evidence="10">The sequence shown here is derived from an EMBL/GenBank/DDBJ whole genome shotgun (WGS) entry which is preliminary data.</text>
</comment>
<keyword evidence="11" id="KW-1185">Reference proteome</keyword>
<reference evidence="10 11" key="1">
    <citation type="journal article" date="2013" name="BMC Microbiol.">
        <title>Identification of the type II cytochrome c maturation pathway in anammox bacteria by comparative genomics.</title>
        <authorList>
            <person name="Ferousi C."/>
            <person name="Speth D.R."/>
            <person name="Reimann J."/>
            <person name="Op den Camp H.J."/>
            <person name="Allen J.W."/>
            <person name="Keltjens J.T."/>
            <person name="Jetten M.S."/>
        </authorList>
    </citation>
    <scope>NUCLEOTIDE SEQUENCE [LARGE SCALE GENOMIC DNA]</scope>
    <source>
        <strain evidence="10">RU1</strain>
    </source>
</reference>
<dbReference type="InterPro" id="IPR058646">
    <property type="entry name" value="CzcB_N"/>
</dbReference>
<feature type="domain" description="CzcB N-terminal" evidence="7">
    <location>
        <begin position="92"/>
        <end position="183"/>
    </location>
</feature>
<evidence type="ECO:0000259" key="7">
    <source>
        <dbReference type="Pfam" id="PF25971"/>
    </source>
</evidence>
<dbReference type="SUPFAM" id="SSF111369">
    <property type="entry name" value="HlyD-like secretion proteins"/>
    <property type="match status" value="1"/>
</dbReference>
<evidence type="ECO:0000259" key="6">
    <source>
        <dbReference type="Pfam" id="PF25954"/>
    </source>
</evidence>
<keyword evidence="2" id="KW-0813">Transport</keyword>
<dbReference type="NCBIfam" id="TIGR01730">
    <property type="entry name" value="RND_mfp"/>
    <property type="match status" value="1"/>
</dbReference>
<dbReference type="Pfam" id="PF25971">
    <property type="entry name" value="CzcB_N"/>
    <property type="match status" value="1"/>
</dbReference>
<dbReference type="InterPro" id="IPR058647">
    <property type="entry name" value="BSH_CzcB-like"/>
</dbReference>
<accession>A0A0M2V3I1</accession>
<dbReference type="Proteomes" id="UP000034954">
    <property type="component" value="Unassembled WGS sequence"/>
</dbReference>
<dbReference type="PANTHER" id="PTHR30097:SF4">
    <property type="entry name" value="SLR6042 PROTEIN"/>
    <property type="match status" value="1"/>
</dbReference>
<name>A0A0M2V3I1_9BACT</name>
<feature type="compositionally biased region" description="Basic and acidic residues" evidence="3">
    <location>
        <begin position="70"/>
        <end position="86"/>
    </location>
</feature>
<keyword evidence="4" id="KW-0472">Membrane</keyword>
<dbReference type="InterPro" id="IPR058649">
    <property type="entry name" value="CzcB_C"/>
</dbReference>
<dbReference type="EMBL" id="LAQJ01000007">
    <property type="protein sequence ID" value="KKO21219.1"/>
    <property type="molecule type" value="Genomic_DNA"/>
</dbReference>
<comment type="similarity">
    <text evidence="1">Belongs to the membrane fusion protein (MFP) (TC 8.A.1) family.</text>
</comment>
<proteinExistence type="inferred from homology"/>
<evidence type="ECO:0000256" key="2">
    <source>
        <dbReference type="ARBA" id="ARBA00022448"/>
    </source>
</evidence>
<sequence length="539" mass="59936">MKRSAPNKKKVMMGSLCLTYPTLSYGNNTMKNVIIRYKKKLAIGIVILMGSILAFIILRMEKITVEEPHEHAAGEHEHEHENDNHAKGPHGGRLLSEGRFQVEIIMHEQGTPPLFWVHVYDKGKVIDPDMVKLTIELHRLGGKVDVINFKSESDHLCSDRIIEEPHSFDVAVVAEYNGHVHRWEYSQIEGRIELTPEAIQSAGIVVETAGSVPMKSVLELPGEIELNADKVVHVVPRVSGVVTEVNKNLGDTVSHGEVIAVLDSREVAELKSGYMASVKRAELARATFERKERLWKQKISSERDYLVSRQALAEEEINLQTATQKLLALGFSQTDLDSIPEMTGRGLTRYELKAQFDGIVIKKEIAVGEAIKADADIYAIADLRTVWVGVTVYAKDLSVVRVGQNVTARSKILGLEANGTLTYLGPLVGEQTRTAQGRVVIQNPEGRWRPGLFVTVEIVQEEVTVPVAVSVDAIQTFRDVSVVFVQYDNVFEVRPLELGRNDGRWVEVVRGLSPGERYVARNSFILKADLGKAGATHEH</sequence>
<gene>
    <name evidence="10" type="ORF">BROFUL_00058</name>
</gene>
<dbReference type="Pfam" id="PF25954">
    <property type="entry name" value="Beta-barrel_RND_2"/>
    <property type="match status" value="1"/>
</dbReference>
<organism evidence="10 11">
    <name type="scientific">Candidatus Brocadia fulgida</name>
    <dbReference type="NCBI Taxonomy" id="380242"/>
    <lineage>
        <taxon>Bacteria</taxon>
        <taxon>Pseudomonadati</taxon>
        <taxon>Planctomycetota</taxon>
        <taxon>Candidatus Brocadiia</taxon>
        <taxon>Candidatus Brocadiales</taxon>
        <taxon>Candidatus Brocadiaceae</taxon>
        <taxon>Candidatus Brocadia</taxon>
    </lineage>
</organism>
<dbReference type="GO" id="GO:0030288">
    <property type="term" value="C:outer membrane-bounded periplasmic space"/>
    <property type="evidence" value="ECO:0007669"/>
    <property type="project" value="TreeGrafter"/>
</dbReference>
<keyword evidence="4" id="KW-0812">Transmembrane</keyword>
<evidence type="ECO:0000256" key="1">
    <source>
        <dbReference type="ARBA" id="ARBA00009477"/>
    </source>
</evidence>
<feature type="region of interest" description="Disordered" evidence="3">
    <location>
        <begin position="70"/>
        <end position="91"/>
    </location>
</feature>
<evidence type="ECO:0000259" key="9">
    <source>
        <dbReference type="Pfam" id="PF25975"/>
    </source>
</evidence>